<keyword evidence="4" id="KW-1185">Reference proteome</keyword>
<gene>
    <name evidence="3" type="ORF">MCOR_24578</name>
</gene>
<dbReference type="EMBL" id="CACVKT020004336">
    <property type="protein sequence ID" value="CAC5389415.1"/>
    <property type="molecule type" value="Genomic_DNA"/>
</dbReference>
<sequence length="202" mass="23527">MPRNIATIPQNKWAWEIKERMEEAHLEVRENIKGNMMRQKKYHDQKLSWQTFKQGDQVFVFFPNVKTGTTSKLISLWRGPFKIISKMSDVTYKVNCGQQKRPQVIHVDCKRKQSAQVLTGEKHEDIPGYRNVGVQVENFTFETCENVNDIGDNMDSIVEISNKETMSSKLSKPEESEFSNPVPSSVSGRLRRKPQWMNDYVK</sequence>
<feature type="compositionally biased region" description="Polar residues" evidence="1">
    <location>
        <begin position="178"/>
        <end position="187"/>
    </location>
</feature>
<reference evidence="3 4" key="1">
    <citation type="submission" date="2020-06" db="EMBL/GenBank/DDBJ databases">
        <authorList>
            <person name="Li R."/>
            <person name="Bekaert M."/>
        </authorList>
    </citation>
    <scope>NUCLEOTIDE SEQUENCE [LARGE SCALE GENOMIC DNA]</scope>
    <source>
        <strain evidence="4">wild</strain>
    </source>
</reference>
<accession>A0A6J8BZJ2</accession>
<dbReference type="Proteomes" id="UP000507470">
    <property type="component" value="Unassembled WGS sequence"/>
</dbReference>
<dbReference type="InterPro" id="IPR054465">
    <property type="entry name" value="Integrase_p58-like_C"/>
</dbReference>
<evidence type="ECO:0000313" key="3">
    <source>
        <dbReference type="EMBL" id="CAC5389415.1"/>
    </source>
</evidence>
<protein>
    <recommendedName>
        <fullName evidence="2">Integrase p58-like C-terminal domain-containing protein</fullName>
    </recommendedName>
</protein>
<feature type="domain" description="Integrase p58-like C-terminal" evidence="2">
    <location>
        <begin position="79"/>
        <end position="108"/>
    </location>
</feature>
<evidence type="ECO:0000256" key="1">
    <source>
        <dbReference type="SAM" id="MobiDB-lite"/>
    </source>
</evidence>
<name>A0A6J8BZJ2_MYTCO</name>
<evidence type="ECO:0000259" key="2">
    <source>
        <dbReference type="Pfam" id="PF22938"/>
    </source>
</evidence>
<evidence type="ECO:0000313" key="4">
    <source>
        <dbReference type="Proteomes" id="UP000507470"/>
    </source>
</evidence>
<dbReference type="AlphaFoldDB" id="A0A6J8BZJ2"/>
<feature type="region of interest" description="Disordered" evidence="1">
    <location>
        <begin position="164"/>
        <end position="202"/>
    </location>
</feature>
<proteinExistence type="predicted"/>
<dbReference type="Pfam" id="PF22938">
    <property type="entry name" value="Integrase_p58_C"/>
    <property type="match status" value="1"/>
</dbReference>
<dbReference type="OrthoDB" id="6190504at2759"/>
<organism evidence="3 4">
    <name type="scientific">Mytilus coruscus</name>
    <name type="common">Sea mussel</name>
    <dbReference type="NCBI Taxonomy" id="42192"/>
    <lineage>
        <taxon>Eukaryota</taxon>
        <taxon>Metazoa</taxon>
        <taxon>Spiralia</taxon>
        <taxon>Lophotrochozoa</taxon>
        <taxon>Mollusca</taxon>
        <taxon>Bivalvia</taxon>
        <taxon>Autobranchia</taxon>
        <taxon>Pteriomorphia</taxon>
        <taxon>Mytilida</taxon>
        <taxon>Mytiloidea</taxon>
        <taxon>Mytilidae</taxon>
        <taxon>Mytilinae</taxon>
        <taxon>Mytilus</taxon>
    </lineage>
</organism>